<feature type="region of interest" description="Disordered" evidence="1">
    <location>
        <begin position="30"/>
        <end position="92"/>
    </location>
</feature>
<dbReference type="AlphaFoldDB" id="A0A0G1GFP5"/>
<dbReference type="Gene3D" id="3.30.1380.10">
    <property type="match status" value="1"/>
</dbReference>
<dbReference type="SUPFAM" id="SSF55166">
    <property type="entry name" value="Hedgehog/DD-peptidase"/>
    <property type="match status" value="1"/>
</dbReference>
<reference evidence="3 4" key="1">
    <citation type="journal article" date="2015" name="Nature">
        <title>rRNA introns, odd ribosomes, and small enigmatic genomes across a large radiation of phyla.</title>
        <authorList>
            <person name="Brown C.T."/>
            <person name="Hug L.A."/>
            <person name="Thomas B.C."/>
            <person name="Sharon I."/>
            <person name="Castelle C.J."/>
            <person name="Singh A."/>
            <person name="Wilkins M.J."/>
            <person name="Williams K.H."/>
            <person name="Banfield J.F."/>
        </authorList>
    </citation>
    <scope>NUCLEOTIDE SEQUENCE [LARGE SCALE GENOMIC DNA]</scope>
</reference>
<comment type="caution">
    <text evidence="3">The sequence shown here is derived from an EMBL/GenBank/DDBJ whole genome shotgun (WGS) entry which is preliminary data.</text>
</comment>
<dbReference type="EMBL" id="LCFP01000006">
    <property type="protein sequence ID" value="KKS97653.1"/>
    <property type="molecule type" value="Genomic_DNA"/>
</dbReference>
<dbReference type="STRING" id="1618443.UV73_C0006G0007"/>
<dbReference type="Pfam" id="PF02557">
    <property type="entry name" value="VanY"/>
    <property type="match status" value="1"/>
</dbReference>
<evidence type="ECO:0000313" key="3">
    <source>
        <dbReference type="EMBL" id="KKS97653.1"/>
    </source>
</evidence>
<gene>
    <name evidence="3" type="ORF">UV73_C0006G0007</name>
</gene>
<feature type="compositionally biased region" description="Low complexity" evidence="1">
    <location>
        <begin position="43"/>
        <end position="64"/>
    </location>
</feature>
<protein>
    <submittedName>
        <fullName evidence="3">PA14 domain-containing protein</fullName>
    </submittedName>
</protein>
<organism evidence="3 4">
    <name type="scientific">Candidatus Gottesmanbacteria bacterium GW2011_GWA2_43_14</name>
    <dbReference type="NCBI Taxonomy" id="1618443"/>
    <lineage>
        <taxon>Bacteria</taxon>
        <taxon>Candidatus Gottesmaniibacteriota</taxon>
    </lineage>
</organism>
<dbReference type="InterPro" id="IPR009045">
    <property type="entry name" value="Zn_M74/Hedgehog-like"/>
</dbReference>
<evidence type="ECO:0000256" key="1">
    <source>
        <dbReference type="SAM" id="MobiDB-lite"/>
    </source>
</evidence>
<feature type="domain" description="D-alanyl-D-alanine carboxypeptidase-like core" evidence="2">
    <location>
        <begin position="154"/>
        <end position="251"/>
    </location>
</feature>
<evidence type="ECO:0000313" key="4">
    <source>
        <dbReference type="Proteomes" id="UP000034894"/>
    </source>
</evidence>
<dbReference type="Proteomes" id="UP000034894">
    <property type="component" value="Unassembled WGS sequence"/>
</dbReference>
<name>A0A0G1GFP5_9BACT</name>
<accession>A0A0G1GFP5</accession>
<dbReference type="GO" id="GO:0006508">
    <property type="term" value="P:proteolysis"/>
    <property type="evidence" value="ECO:0007669"/>
    <property type="project" value="InterPro"/>
</dbReference>
<sequence>MRKYLPVLIFFINLLLLGKIQVVAQTPPKTIKLGTFSPPPTRTPTRTPTKTPTRTPTSVVPTITGQIPTSSATDSPEPTNSDDGGGNNGGDPADCAKIGLSMYVPQPRFLESTTLCEQGTIWPPYLPSFVPSNLTNLDNALGGQFWVRTNSIKIKSGITGNLASFLEYMEKQPGCTVFVGYGYRSYAEQEGLWYGNDCPTNPGCGVAPPGKSSHQAGIALDLFCAEMIGSDINLKVVPAAAITNAKNFDFIHPVSWDTPHFIGL</sequence>
<dbReference type="CDD" id="cd14814">
    <property type="entry name" value="Peptidase_M15"/>
    <property type="match status" value="1"/>
</dbReference>
<dbReference type="InterPro" id="IPR003709">
    <property type="entry name" value="VanY-like_core_dom"/>
</dbReference>
<feature type="compositionally biased region" description="Polar residues" evidence="1">
    <location>
        <begin position="65"/>
        <end position="79"/>
    </location>
</feature>
<proteinExistence type="predicted"/>
<dbReference type="GO" id="GO:0008233">
    <property type="term" value="F:peptidase activity"/>
    <property type="evidence" value="ECO:0007669"/>
    <property type="project" value="InterPro"/>
</dbReference>
<evidence type="ECO:0000259" key="2">
    <source>
        <dbReference type="Pfam" id="PF02557"/>
    </source>
</evidence>